<gene>
    <name evidence="1" type="ORF">IWW38_002666</name>
</gene>
<evidence type="ECO:0000313" key="2">
    <source>
        <dbReference type="Proteomes" id="UP001139981"/>
    </source>
</evidence>
<organism evidence="1 2">
    <name type="scientific">Coemansia aciculifera</name>
    <dbReference type="NCBI Taxonomy" id="417176"/>
    <lineage>
        <taxon>Eukaryota</taxon>
        <taxon>Fungi</taxon>
        <taxon>Fungi incertae sedis</taxon>
        <taxon>Zoopagomycota</taxon>
        <taxon>Kickxellomycotina</taxon>
        <taxon>Kickxellomycetes</taxon>
        <taxon>Kickxellales</taxon>
        <taxon>Kickxellaceae</taxon>
        <taxon>Coemansia</taxon>
    </lineage>
</organism>
<proteinExistence type="predicted"/>
<sequence>MSLNNLTRSKVDRTSLDDWESLIYLLCWFATRGIEKDNKRNWEELEKLPIAKWRSGNTDAVASSKREHLRSNYSFKRHIVSHFNSKDRHVEYLKALASLLYSTLFENKDAGEHCHGVYEIESSSHSSSITAAEMALLRRNAPPPTTAGDNSAGIVDPFKMRAEKWEQISHQMLDIFAIAMDRIDDWE</sequence>
<accession>A0ACC1M4E7</accession>
<protein>
    <submittedName>
        <fullName evidence="1">Uncharacterized protein</fullName>
    </submittedName>
</protein>
<dbReference type="EMBL" id="JANBVB010000450">
    <property type="protein sequence ID" value="KAJ2894132.1"/>
    <property type="molecule type" value="Genomic_DNA"/>
</dbReference>
<name>A0ACC1M4E7_9FUNG</name>
<reference evidence="1" key="1">
    <citation type="submission" date="2022-07" db="EMBL/GenBank/DDBJ databases">
        <title>Phylogenomic reconstructions and comparative analyses of Kickxellomycotina fungi.</title>
        <authorList>
            <person name="Reynolds N.K."/>
            <person name="Stajich J.E."/>
            <person name="Barry K."/>
            <person name="Grigoriev I.V."/>
            <person name="Crous P."/>
            <person name="Smith M.E."/>
        </authorList>
    </citation>
    <scope>NUCLEOTIDE SEQUENCE</scope>
    <source>
        <strain evidence="1">CBS 190363</strain>
    </source>
</reference>
<keyword evidence="2" id="KW-1185">Reference proteome</keyword>
<comment type="caution">
    <text evidence="1">The sequence shown here is derived from an EMBL/GenBank/DDBJ whole genome shotgun (WGS) entry which is preliminary data.</text>
</comment>
<dbReference type="Proteomes" id="UP001139981">
    <property type="component" value="Unassembled WGS sequence"/>
</dbReference>
<evidence type="ECO:0000313" key="1">
    <source>
        <dbReference type="EMBL" id="KAJ2894132.1"/>
    </source>
</evidence>